<evidence type="ECO:0000256" key="1">
    <source>
        <dbReference type="SAM" id="MobiDB-lite"/>
    </source>
</evidence>
<keyword evidence="3" id="KW-1185">Reference proteome</keyword>
<dbReference type="OrthoDB" id="4158875at2759"/>
<dbReference type="AlphaFoldDB" id="A0A0D2ATU6"/>
<feature type="region of interest" description="Disordered" evidence="1">
    <location>
        <begin position="134"/>
        <end position="202"/>
    </location>
</feature>
<dbReference type="VEuPathDB" id="FungiDB:PV08_11119"/>
<reference evidence="2 3" key="1">
    <citation type="submission" date="2015-01" db="EMBL/GenBank/DDBJ databases">
        <title>The Genome Sequence of Exophiala spinifera CBS89968.</title>
        <authorList>
            <consortium name="The Broad Institute Genomics Platform"/>
            <person name="Cuomo C."/>
            <person name="de Hoog S."/>
            <person name="Gorbushina A."/>
            <person name="Stielow B."/>
            <person name="Teixiera M."/>
            <person name="Abouelleil A."/>
            <person name="Chapman S.B."/>
            <person name="Priest M."/>
            <person name="Young S.K."/>
            <person name="Wortman J."/>
            <person name="Nusbaum C."/>
            <person name="Birren B."/>
        </authorList>
    </citation>
    <scope>NUCLEOTIDE SEQUENCE [LARGE SCALE GENOMIC DNA]</scope>
    <source>
        <strain evidence="2 3">CBS 89968</strain>
    </source>
</reference>
<feature type="compositionally biased region" description="Low complexity" evidence="1">
    <location>
        <begin position="169"/>
        <end position="181"/>
    </location>
</feature>
<dbReference type="RefSeq" id="XP_016230374.1">
    <property type="nucleotide sequence ID" value="XM_016385430.1"/>
</dbReference>
<proteinExistence type="predicted"/>
<evidence type="ECO:0000313" key="3">
    <source>
        <dbReference type="Proteomes" id="UP000053328"/>
    </source>
</evidence>
<feature type="region of interest" description="Disordered" evidence="1">
    <location>
        <begin position="1"/>
        <end position="47"/>
    </location>
</feature>
<feature type="compositionally biased region" description="Basic and acidic residues" evidence="1">
    <location>
        <begin position="193"/>
        <end position="202"/>
    </location>
</feature>
<sequence>MSNTTNDQESELTASSGETSRPRLRPRRATVSEQSATSKGGDGGEDAAAGLALPFLARVSKGRLNVSEASIPAPQSSDVLAQGQVFTPPHLVADEVNAFQDEDSISPTPTTINLEDSAAANSASASPAIVNQLDSTSTATFETEPLKSDRNENQQQAVVVPTDPGLVLASSSAPPSRSDPALNQASGSLATDRPFDTSDLPEIRVHRPSGTIITTMSSPVVPPTPPPTTIAQSPGANAFPFTNSAPLPAGLPNIAAAADALPLTALPPITQTALPGLSRKTRRRTKMVRKVRKTVVRKKLLSLLIGRNLANVVHPVLAKASPDIPVGFLSLDGASDSRRGSTRNSEEAVL</sequence>
<dbReference type="HOGENOM" id="CLU_030038_0_0_1"/>
<gene>
    <name evidence="2" type="ORF">PV08_11119</name>
</gene>
<dbReference type="GeneID" id="27338202"/>
<dbReference type="EMBL" id="KN847500">
    <property type="protein sequence ID" value="KIW10158.1"/>
    <property type="molecule type" value="Genomic_DNA"/>
</dbReference>
<organism evidence="2 3">
    <name type="scientific">Exophiala spinifera</name>
    <dbReference type="NCBI Taxonomy" id="91928"/>
    <lineage>
        <taxon>Eukaryota</taxon>
        <taxon>Fungi</taxon>
        <taxon>Dikarya</taxon>
        <taxon>Ascomycota</taxon>
        <taxon>Pezizomycotina</taxon>
        <taxon>Eurotiomycetes</taxon>
        <taxon>Chaetothyriomycetidae</taxon>
        <taxon>Chaetothyriales</taxon>
        <taxon>Herpotrichiellaceae</taxon>
        <taxon>Exophiala</taxon>
    </lineage>
</organism>
<evidence type="ECO:0000313" key="2">
    <source>
        <dbReference type="EMBL" id="KIW10158.1"/>
    </source>
</evidence>
<name>A0A0D2ATU6_9EURO</name>
<feature type="compositionally biased region" description="Polar residues" evidence="1">
    <location>
        <begin position="1"/>
        <end position="19"/>
    </location>
</feature>
<dbReference type="Proteomes" id="UP000053328">
    <property type="component" value="Unassembled WGS sequence"/>
</dbReference>
<accession>A0A0D2ATU6</accession>
<protein>
    <submittedName>
        <fullName evidence="2">Uncharacterized protein</fullName>
    </submittedName>
</protein>